<gene>
    <name evidence="2" type="ORF">NON19_02765</name>
</gene>
<feature type="transmembrane region" description="Helical" evidence="1">
    <location>
        <begin position="49"/>
        <end position="70"/>
    </location>
</feature>
<feature type="transmembrane region" description="Helical" evidence="1">
    <location>
        <begin position="12"/>
        <end position="37"/>
    </location>
</feature>
<keyword evidence="1" id="KW-0812">Transmembrane</keyword>
<reference evidence="2 3" key="1">
    <citation type="submission" date="2022-06" db="EMBL/GenBank/DDBJ databases">
        <title>Draft genome sequence of type strain Streptomyces rubrisoli DSM 42083.</title>
        <authorList>
            <person name="Duangmal K."/>
            <person name="Klaysubun C."/>
        </authorList>
    </citation>
    <scope>NUCLEOTIDE SEQUENCE [LARGE SCALE GENOMIC DNA]</scope>
    <source>
        <strain evidence="2 3">DSM 42083</strain>
    </source>
</reference>
<dbReference type="EMBL" id="JANFNH010000001">
    <property type="protein sequence ID" value="MCQ4040976.1"/>
    <property type="molecule type" value="Genomic_DNA"/>
</dbReference>
<proteinExistence type="predicted"/>
<comment type="caution">
    <text evidence="2">The sequence shown here is derived from an EMBL/GenBank/DDBJ whole genome shotgun (WGS) entry which is preliminary data.</text>
</comment>
<keyword evidence="1" id="KW-0472">Membrane</keyword>
<keyword evidence="1" id="KW-1133">Transmembrane helix</keyword>
<feature type="transmembrane region" description="Helical" evidence="1">
    <location>
        <begin position="76"/>
        <end position="96"/>
    </location>
</feature>
<keyword evidence="3" id="KW-1185">Reference proteome</keyword>
<accession>A0ABT1P6H6</accession>
<protein>
    <recommendedName>
        <fullName evidence="4">DUF1295 domain-containing protein</fullName>
    </recommendedName>
</protein>
<evidence type="ECO:0000313" key="3">
    <source>
        <dbReference type="Proteomes" id="UP001206206"/>
    </source>
</evidence>
<dbReference type="Proteomes" id="UP001206206">
    <property type="component" value="Unassembled WGS sequence"/>
</dbReference>
<evidence type="ECO:0000256" key="1">
    <source>
        <dbReference type="SAM" id="Phobius"/>
    </source>
</evidence>
<dbReference type="RefSeq" id="WP_255924909.1">
    <property type="nucleotide sequence ID" value="NZ_JANFNH010000001.1"/>
</dbReference>
<name>A0ABT1P6H6_9ACTN</name>
<organism evidence="2 3">
    <name type="scientific">Streptantibioticus rubrisoli</name>
    <dbReference type="NCBI Taxonomy" id="1387313"/>
    <lineage>
        <taxon>Bacteria</taxon>
        <taxon>Bacillati</taxon>
        <taxon>Actinomycetota</taxon>
        <taxon>Actinomycetes</taxon>
        <taxon>Kitasatosporales</taxon>
        <taxon>Streptomycetaceae</taxon>
        <taxon>Streptantibioticus</taxon>
    </lineage>
</organism>
<sequence>MNYLRGFVPWIAFAAISAVGWQWGALAALVIGVWLLVDSRRSGVAADALILETSTVVYFAALTAFAFAVPDSPLKAYGGALSFGWLAVTAWGTLAVRRPFTLGIARRSTPQEFWHTPQFLRVNTVITTAWATSFALTGAAVAACEAAHTGALATSGCQVVGFVVPAVFTNRYPKIVQARLGVTR</sequence>
<evidence type="ECO:0008006" key="4">
    <source>
        <dbReference type="Google" id="ProtNLM"/>
    </source>
</evidence>
<evidence type="ECO:0000313" key="2">
    <source>
        <dbReference type="EMBL" id="MCQ4040976.1"/>
    </source>
</evidence>